<evidence type="ECO:0000313" key="6">
    <source>
        <dbReference type="EMBL" id="CAH2248020.1"/>
    </source>
</evidence>
<reference evidence="6" key="1">
    <citation type="submission" date="2022-03" db="EMBL/GenBank/DDBJ databases">
        <authorList>
            <person name="Alioto T."/>
            <person name="Alioto T."/>
            <person name="Gomez Garrido J."/>
        </authorList>
    </citation>
    <scope>NUCLEOTIDE SEQUENCE</scope>
</reference>
<feature type="compositionally biased region" description="Polar residues" evidence="2">
    <location>
        <begin position="1"/>
        <end position="12"/>
    </location>
</feature>
<feature type="domain" description="VWFD" evidence="5">
    <location>
        <begin position="547"/>
        <end position="674"/>
    </location>
</feature>
<feature type="region of interest" description="Disordered" evidence="2">
    <location>
        <begin position="38"/>
        <end position="86"/>
    </location>
</feature>
<evidence type="ECO:0000256" key="2">
    <source>
        <dbReference type="SAM" id="MobiDB-lite"/>
    </source>
</evidence>
<keyword evidence="3" id="KW-1133">Transmembrane helix</keyword>
<evidence type="ECO:0000259" key="5">
    <source>
        <dbReference type="PROSITE" id="PS51233"/>
    </source>
</evidence>
<evidence type="ECO:0000256" key="3">
    <source>
        <dbReference type="SAM" id="Phobius"/>
    </source>
</evidence>
<dbReference type="GO" id="GO:0005176">
    <property type="term" value="F:ErbB-2 class receptor binding"/>
    <property type="evidence" value="ECO:0007669"/>
    <property type="project" value="TreeGrafter"/>
</dbReference>
<feature type="compositionally biased region" description="Polar residues" evidence="2">
    <location>
        <begin position="107"/>
        <end position="120"/>
    </location>
</feature>
<name>A0AAD1RC86_PELCU</name>
<dbReference type="InterPro" id="IPR051495">
    <property type="entry name" value="Epithelial_Barrier/Signaling"/>
</dbReference>
<feature type="compositionally biased region" description="Polar residues" evidence="2">
    <location>
        <begin position="68"/>
        <end position="86"/>
    </location>
</feature>
<protein>
    <submittedName>
        <fullName evidence="6">Mucin-4 isoform X2</fullName>
    </submittedName>
</protein>
<dbReference type="PANTHER" id="PTHR13802:SF52">
    <property type="entry name" value="MUCIN-4"/>
    <property type="match status" value="1"/>
</dbReference>
<dbReference type="PROSITE" id="PS50026">
    <property type="entry name" value="EGF_3"/>
    <property type="match status" value="1"/>
</dbReference>
<dbReference type="PANTHER" id="PTHR13802">
    <property type="entry name" value="MUCIN 4-RELATED"/>
    <property type="match status" value="1"/>
</dbReference>
<feature type="region of interest" description="Disordered" evidence="2">
    <location>
        <begin position="1"/>
        <end position="22"/>
    </location>
</feature>
<dbReference type="Pfam" id="PF00094">
    <property type="entry name" value="VWD"/>
    <property type="match status" value="1"/>
</dbReference>
<keyword evidence="3" id="KW-0812">Transmembrane</keyword>
<feature type="transmembrane region" description="Helical" evidence="3">
    <location>
        <begin position="416"/>
        <end position="441"/>
    </location>
</feature>
<sequence>MKINSSTTVHGNKTNETTLHTTTLEPTVSTTYHLAKTSPLPISSTSKANTIDTVDSSTPLPSVDSRNRTSTVVTNRKNHTKTPLSTVHPQDLQTTINLGTITNGTNKVTGETTSQNSPSKTTNMSVSSLPSSTTATTSGDVPLKTSTGEQQRVTASGCLLDFCPEAYCNNGGICSINTTCSPVCKCHPMFIDEKCTLAGNDFMPEPFKDIPKRIVEINLWIKGEDDSNLSNTSSDKYFRLHQAVNKTVSFYLQSLLAFNRNSKIILNGIAGKIQAQITSEFTYRNNRTIISFLNGNLIPSIVHDINKVQASTRRRRQIRLVSFKTVFMENITNVAILSVSTMAKYFSCDSSGFLGYTLSYSNNGFICVSLCTGNYCQNNAVCEHNKSGPICRCVSFLIYSSYGEHCENLAVNLNTFFGILFGSLTSMAVVAAFIFLIMYYCRRKRSSTYRNLDNCLGPKPIQPINKLQDTGLASKPELKRWTPNLDNVTMAPQVKILRPTPYENSRNEDFEIGYHDLCCKNVSDPTFCNLYTDKRPPIRCSTYKPLSSGWMYGDPHITTLDGFSYTFNGLGEFLVLGAADSDISFTLQGRTVQTGTAGATNFEAFAAEYISNTANVTVEWYIGDNDTITVYMDGQVVTYTYSEESTILHITHTADYTWLNVILEWELYHFTISC</sequence>
<dbReference type="AlphaFoldDB" id="A0AAD1RC86"/>
<comment type="caution">
    <text evidence="1">Lacks conserved residue(s) required for the propagation of feature annotation.</text>
</comment>
<feature type="compositionally biased region" description="Low complexity" evidence="2">
    <location>
        <begin position="121"/>
        <end position="138"/>
    </location>
</feature>
<evidence type="ECO:0000259" key="4">
    <source>
        <dbReference type="PROSITE" id="PS50026"/>
    </source>
</evidence>
<dbReference type="EMBL" id="OW240913">
    <property type="protein sequence ID" value="CAH2248020.1"/>
    <property type="molecule type" value="Genomic_DNA"/>
</dbReference>
<keyword evidence="7" id="KW-1185">Reference proteome</keyword>
<dbReference type="InterPro" id="IPR001846">
    <property type="entry name" value="VWF_type-D"/>
</dbReference>
<proteinExistence type="predicted"/>
<evidence type="ECO:0000313" key="7">
    <source>
        <dbReference type="Proteomes" id="UP001295444"/>
    </source>
</evidence>
<keyword evidence="1" id="KW-0245">EGF-like domain</keyword>
<accession>A0AAD1RC86</accession>
<dbReference type="Proteomes" id="UP001295444">
    <property type="component" value="Chromosome 02"/>
</dbReference>
<evidence type="ECO:0000256" key="1">
    <source>
        <dbReference type="PROSITE-ProRule" id="PRU00076"/>
    </source>
</evidence>
<dbReference type="InterPro" id="IPR000742">
    <property type="entry name" value="EGF"/>
</dbReference>
<gene>
    <name evidence="6" type="ORF">PECUL_23A053925</name>
</gene>
<organism evidence="6 7">
    <name type="scientific">Pelobates cultripes</name>
    <name type="common">Western spadefoot toad</name>
    <dbReference type="NCBI Taxonomy" id="61616"/>
    <lineage>
        <taxon>Eukaryota</taxon>
        <taxon>Metazoa</taxon>
        <taxon>Chordata</taxon>
        <taxon>Craniata</taxon>
        <taxon>Vertebrata</taxon>
        <taxon>Euteleostomi</taxon>
        <taxon>Amphibia</taxon>
        <taxon>Batrachia</taxon>
        <taxon>Anura</taxon>
        <taxon>Pelobatoidea</taxon>
        <taxon>Pelobatidae</taxon>
        <taxon>Pelobates</taxon>
    </lineage>
</organism>
<dbReference type="PROSITE" id="PS51233">
    <property type="entry name" value="VWFD"/>
    <property type="match status" value="1"/>
</dbReference>
<feature type="compositionally biased region" description="Polar residues" evidence="2">
    <location>
        <begin position="40"/>
        <end position="60"/>
    </location>
</feature>
<feature type="region of interest" description="Disordered" evidence="2">
    <location>
        <begin position="102"/>
        <end position="148"/>
    </location>
</feature>
<keyword evidence="3" id="KW-0472">Membrane</keyword>
<feature type="domain" description="EGF-like" evidence="4">
    <location>
        <begin position="368"/>
        <end position="407"/>
    </location>
</feature>